<accession>A0A9Q9MME3</accession>
<dbReference type="EMBL" id="CP073767">
    <property type="protein sequence ID" value="UWZ58046.1"/>
    <property type="molecule type" value="Genomic_DNA"/>
</dbReference>
<dbReference type="KEGG" id="daur:Daura_18880"/>
<reference evidence="1" key="1">
    <citation type="submission" date="2021-04" db="EMBL/GenBank/DDBJ databases">
        <title>Dactylosporangium aurantiacum NRRL B-8018 full assembly.</title>
        <authorList>
            <person name="Hartkoorn R.C."/>
            <person name="Beaudoing E."/>
            <person name="Hot D."/>
        </authorList>
    </citation>
    <scope>NUCLEOTIDE SEQUENCE</scope>
    <source>
        <strain evidence="1">NRRL B-8018</strain>
    </source>
</reference>
<evidence type="ECO:0000313" key="2">
    <source>
        <dbReference type="Proteomes" id="UP001058003"/>
    </source>
</evidence>
<dbReference type="AlphaFoldDB" id="A0A9Q9MME3"/>
<dbReference type="RefSeq" id="WP_033366995.1">
    <property type="nucleotide sequence ID" value="NZ_CP073767.1"/>
</dbReference>
<proteinExistence type="predicted"/>
<dbReference type="Proteomes" id="UP001058003">
    <property type="component" value="Chromosome"/>
</dbReference>
<organism evidence="1 2">
    <name type="scientific">Dactylosporangium aurantiacum</name>
    <dbReference type="NCBI Taxonomy" id="35754"/>
    <lineage>
        <taxon>Bacteria</taxon>
        <taxon>Bacillati</taxon>
        <taxon>Actinomycetota</taxon>
        <taxon>Actinomycetes</taxon>
        <taxon>Micromonosporales</taxon>
        <taxon>Micromonosporaceae</taxon>
        <taxon>Dactylosporangium</taxon>
    </lineage>
</organism>
<gene>
    <name evidence="1" type="ORF">Daura_18880</name>
</gene>
<protein>
    <submittedName>
        <fullName evidence="1">Uncharacterized protein</fullName>
    </submittedName>
</protein>
<name>A0A9Q9MME3_9ACTN</name>
<evidence type="ECO:0000313" key="1">
    <source>
        <dbReference type="EMBL" id="UWZ58046.1"/>
    </source>
</evidence>
<sequence length="280" mass="29682">MDEQDLLTPAEVAGADELYWTLDSLDPRVRPAVTIEPGPGRRIVVAAHGGGGLTITYREHTADAVRRVEDVDVLAAHRAIMACLRGASGWHQVLDQVGGSFGTAGVDTDYEPTGLSVANAVLDDGKRRRRRGLPTVGNAIGWGARRVTTGDTWRGVPDSGTVTVRALRPDPVHEHGIAIRAAGGTLSVGGAPAAEVIVWPTAEDPETVVAYVSPAPALQVCNVYLLRGAAWERVDRWSEQAGMVVEAAGDAERVYHCNHASTTPPTFADLTVRLRLGPPA</sequence>
<dbReference type="OrthoDB" id="3400571at2"/>
<keyword evidence="2" id="KW-1185">Reference proteome</keyword>